<dbReference type="Proteomes" id="UP000422736">
    <property type="component" value="Chromosome 4"/>
</dbReference>
<organism evidence="2 3">
    <name type="scientific">Kluyveromyces marxianus</name>
    <name type="common">Yeast</name>
    <name type="synonym">Candida kefyr</name>
    <dbReference type="NCBI Taxonomy" id="4911"/>
    <lineage>
        <taxon>Eukaryota</taxon>
        <taxon>Fungi</taxon>
        <taxon>Dikarya</taxon>
        <taxon>Ascomycota</taxon>
        <taxon>Saccharomycotina</taxon>
        <taxon>Saccharomycetes</taxon>
        <taxon>Saccharomycetales</taxon>
        <taxon>Saccharomycetaceae</taxon>
        <taxon>Kluyveromyces</taxon>
    </lineage>
</organism>
<dbReference type="EMBL" id="CP015057">
    <property type="protein sequence ID" value="QGN16050.1"/>
    <property type="molecule type" value="Genomic_DNA"/>
</dbReference>
<reference evidence="2 3" key="1">
    <citation type="submission" date="2016-03" db="EMBL/GenBank/DDBJ databases">
        <title>How can Kluyveromyces marxianus grow so fast - potential evolutionary course in Saccharomyces Complex revealed by comparative genomics.</title>
        <authorList>
            <person name="Mo W."/>
            <person name="Lu W."/>
            <person name="Yang X."/>
            <person name="Qi J."/>
            <person name="Lv H."/>
        </authorList>
    </citation>
    <scope>NUCLEOTIDE SEQUENCE [LARGE SCALE GENOMIC DNA]</scope>
    <source>
        <strain evidence="2 3">FIM1</strain>
    </source>
</reference>
<feature type="compositionally biased region" description="Basic and acidic residues" evidence="1">
    <location>
        <begin position="365"/>
        <end position="378"/>
    </location>
</feature>
<keyword evidence="3" id="KW-1185">Reference proteome</keyword>
<sequence>MSSMLVCYGEKSDESKLNKSFGLTILSLLEIEGFRTRQLKIWCADKGIELPEDVWDCCVDGLQQLSLIKFIICLHFSNKQLETHREDIFKQKQLLWADIGIESLKFDDLYNLDGDLEHNFGDPLSKYALELYTTNLFLRCSMMYHIKDFVQHCCATKTKMESLENRIETFPELFAKGVESVVKIPWKFPTPFLKKVTKEQTLDSKISICFSKVMLKDASKLYRNVDPEDVGLGYVKVDLKWLESSNTYVLSKLEDETSQTSLALEEIKQRQIERQRIFEDDLEFMTPKADLEVFRLFQKDEIEVDDTDTHTELKDKAEKPETYIEETTLGEPLIVGREVVAENSDVLEMESCVPQTIQTNQQMNPKRELQLKQQEHQQHQQHQQQQVKSNPIKPVFEPPLSHIKVEHDFQKENFAMNSVETDTLHVNSEFHEKIVTGMDHVSPLRTSNNDVMDMVPIDFAMVSSFNHLMFVPKLDDVNEADCIIKIEVRKSASLSSPQEYIPFSQRLSRLCWFLKKNKTEKSTDTFMLNKGQFSNFQDMTLPPLESKVTFRKFLRAKIRQIKEDILYYKNVAIYCMDDIKNYTPEEQEYTA</sequence>
<evidence type="ECO:0000313" key="3">
    <source>
        <dbReference type="Proteomes" id="UP000422736"/>
    </source>
</evidence>
<evidence type="ECO:0000313" key="2">
    <source>
        <dbReference type="EMBL" id="QGN16050.1"/>
    </source>
</evidence>
<name>A0ABX6EUP7_KLUMA</name>
<accession>A0ABX6EUP7</accession>
<reference evidence="2 3" key="2">
    <citation type="submission" date="2019-11" db="EMBL/GenBank/DDBJ databases">
        <authorList>
            <person name="Lu H."/>
        </authorList>
    </citation>
    <scope>NUCLEOTIDE SEQUENCE [LARGE SCALE GENOMIC DNA]</scope>
    <source>
        <strain evidence="2 3">FIM1</strain>
    </source>
</reference>
<gene>
    <name evidence="2" type="primary">LRRC6</name>
    <name evidence="2" type="ORF">FIM1_2750</name>
</gene>
<evidence type="ECO:0000256" key="1">
    <source>
        <dbReference type="SAM" id="MobiDB-lite"/>
    </source>
</evidence>
<feature type="region of interest" description="Disordered" evidence="1">
    <location>
        <begin position="364"/>
        <end position="389"/>
    </location>
</feature>
<proteinExistence type="predicted"/>
<protein>
    <submittedName>
        <fullName evidence="2">Leucine-rich repeat-containing protein 6</fullName>
    </submittedName>
</protein>